<feature type="region of interest" description="Disordered" evidence="2">
    <location>
        <begin position="80"/>
        <end position="118"/>
    </location>
</feature>
<protein>
    <submittedName>
        <fullName evidence="3">SelT/selW/selH selenodomain protein</fullName>
    </submittedName>
</protein>
<feature type="compositionally biased region" description="Polar residues" evidence="2">
    <location>
        <begin position="142"/>
        <end position="181"/>
    </location>
</feature>
<dbReference type="STRING" id="887898.HMPREF0551_2487"/>
<proteinExistence type="predicted"/>
<feature type="compositionally biased region" description="Polar residues" evidence="2">
    <location>
        <begin position="199"/>
        <end position="219"/>
    </location>
</feature>
<dbReference type="EMBL" id="AEQP01000023">
    <property type="protein sequence ID" value="EFV93797.1"/>
    <property type="molecule type" value="Genomic_DNA"/>
</dbReference>
<dbReference type="eggNOG" id="COG3526">
    <property type="taxonomic scope" value="Bacteria"/>
</dbReference>
<evidence type="ECO:0000256" key="1">
    <source>
        <dbReference type="ARBA" id="ARBA00023284"/>
    </source>
</evidence>
<dbReference type="Pfam" id="PF10262">
    <property type="entry name" value="Rdx"/>
    <property type="match status" value="1"/>
</dbReference>
<keyword evidence="1" id="KW-0676">Redox-active center</keyword>
<name>E7S0M3_9BURK</name>
<organism evidence="3 4">
    <name type="scientific">Lautropia mirabilis ATCC 51599</name>
    <dbReference type="NCBI Taxonomy" id="887898"/>
    <lineage>
        <taxon>Bacteria</taxon>
        <taxon>Pseudomonadati</taxon>
        <taxon>Pseudomonadota</taxon>
        <taxon>Betaproteobacteria</taxon>
        <taxon>Burkholderiales</taxon>
        <taxon>Burkholderiaceae</taxon>
        <taxon>Lautropia</taxon>
    </lineage>
</organism>
<sequence length="247" mass="26129">MAAHTITIRYCTLCNWMLRAGWMAQELLSTFGTDLAGGITLIPDTGGVFQIHCNGVPIWDCKTDGGFPDAKVLKQRVRDQIDPTRNLGHIDRHAASHPPGRSHPASPLPPNGQPGAPAFADRAIEALTRDGHPAGSAHAGNTHINATHNGTSRNGTSHINASCNGASPAGSSHASQAPVNWSDTSHAHTSHTDADHTYAGSSLNGSRNNPPSPPVTSARQDAGDVMRALQELLEKELRQRPSPDAPR</sequence>
<feature type="compositionally biased region" description="Basic and acidic residues" evidence="2">
    <location>
        <begin position="232"/>
        <end position="247"/>
    </location>
</feature>
<feature type="compositionally biased region" description="Basic and acidic residues" evidence="2">
    <location>
        <begin position="80"/>
        <end position="94"/>
    </location>
</feature>
<accession>E7S0M3</accession>
<dbReference type="PANTHER" id="PTHR36417">
    <property type="entry name" value="SELENOPROTEIN DOMAIN PROTEIN (AFU_ORTHOLOGUE AFUA_1G05220)"/>
    <property type="match status" value="1"/>
</dbReference>
<gene>
    <name evidence="3" type="ORF">HMPREF0551_2487</name>
</gene>
<evidence type="ECO:0000256" key="2">
    <source>
        <dbReference type="SAM" id="MobiDB-lite"/>
    </source>
</evidence>
<dbReference type="NCBIfam" id="TIGR02174">
    <property type="entry name" value="CXXU_selWTH"/>
    <property type="match status" value="1"/>
</dbReference>
<dbReference type="InterPro" id="IPR011893">
    <property type="entry name" value="Selenoprotein_Rdx-typ"/>
</dbReference>
<dbReference type="PANTHER" id="PTHR36417:SF2">
    <property type="entry name" value="SELENOPROTEIN DOMAIN PROTEIN (AFU_ORTHOLOGUE AFUA_1G05220)"/>
    <property type="match status" value="1"/>
</dbReference>
<reference evidence="3 4" key="1">
    <citation type="submission" date="2010-12" db="EMBL/GenBank/DDBJ databases">
        <authorList>
            <person name="Muzny D."/>
            <person name="Qin X."/>
            <person name="Deng J."/>
            <person name="Jiang H."/>
            <person name="Liu Y."/>
            <person name="Qu J."/>
            <person name="Song X.-Z."/>
            <person name="Zhang L."/>
            <person name="Thornton R."/>
            <person name="Coyle M."/>
            <person name="Francisco L."/>
            <person name="Jackson L."/>
            <person name="Javaid M."/>
            <person name="Korchina V."/>
            <person name="Kovar C."/>
            <person name="Mata R."/>
            <person name="Mathew T."/>
            <person name="Ngo R."/>
            <person name="Nguyen L."/>
            <person name="Nguyen N."/>
            <person name="Okwuonu G."/>
            <person name="Ongeri F."/>
            <person name="Pham C."/>
            <person name="Simmons D."/>
            <person name="Wilczek-Boney K."/>
            <person name="Hale W."/>
            <person name="Jakkamsetti A."/>
            <person name="Pham P."/>
            <person name="Ruth R."/>
            <person name="San Lucas F."/>
            <person name="Warren J."/>
            <person name="Zhang J."/>
            <person name="Zhao Z."/>
            <person name="Zhou C."/>
            <person name="Zhu D."/>
            <person name="Lee S."/>
            <person name="Bess C."/>
            <person name="Blankenburg K."/>
            <person name="Forbes L."/>
            <person name="Fu Q."/>
            <person name="Gubbala S."/>
            <person name="Hirani K."/>
            <person name="Jayaseelan J.C."/>
            <person name="Lara F."/>
            <person name="Munidasa M."/>
            <person name="Palculict T."/>
            <person name="Patil S."/>
            <person name="Pu L.-L."/>
            <person name="Saada N."/>
            <person name="Tang L."/>
            <person name="Weissenberger G."/>
            <person name="Zhu Y."/>
            <person name="Hemphill L."/>
            <person name="Shang Y."/>
            <person name="Youmans B."/>
            <person name="Ayvaz T."/>
            <person name="Ross M."/>
            <person name="Santibanez J."/>
            <person name="Aqrawi P."/>
            <person name="Gross S."/>
            <person name="Joshi V."/>
            <person name="Fowler G."/>
            <person name="Nazareth L."/>
            <person name="Reid J."/>
            <person name="Worley K."/>
            <person name="Petrosino J."/>
            <person name="Highlander S."/>
            <person name="Gibbs R."/>
        </authorList>
    </citation>
    <scope>NUCLEOTIDE SEQUENCE [LARGE SCALE GENOMIC DNA]</scope>
    <source>
        <strain evidence="3 4">ATCC 51599</strain>
    </source>
</reference>
<dbReference type="Gene3D" id="3.40.30.10">
    <property type="entry name" value="Glutaredoxin"/>
    <property type="match status" value="1"/>
</dbReference>
<dbReference type="HOGENOM" id="CLU_1123426_0_0_4"/>
<evidence type="ECO:0000313" key="4">
    <source>
        <dbReference type="Proteomes" id="UP000011021"/>
    </source>
</evidence>
<feature type="region of interest" description="Disordered" evidence="2">
    <location>
        <begin position="131"/>
        <end position="247"/>
    </location>
</feature>
<comment type="caution">
    <text evidence="3">The sequence shown here is derived from an EMBL/GenBank/DDBJ whole genome shotgun (WGS) entry which is preliminary data.</text>
</comment>
<evidence type="ECO:0000313" key="3">
    <source>
        <dbReference type="EMBL" id="EFV93797.1"/>
    </source>
</evidence>
<dbReference type="InterPro" id="IPR036249">
    <property type="entry name" value="Thioredoxin-like_sf"/>
</dbReference>
<keyword evidence="4" id="KW-1185">Reference proteome</keyword>
<dbReference type="Proteomes" id="UP000011021">
    <property type="component" value="Unassembled WGS sequence"/>
</dbReference>
<dbReference type="SUPFAM" id="SSF52833">
    <property type="entry name" value="Thioredoxin-like"/>
    <property type="match status" value="1"/>
</dbReference>
<dbReference type="AlphaFoldDB" id="E7S0M3"/>